<reference evidence="2 3" key="1">
    <citation type="journal article" date="2009" name="Nature">
        <title>The Sorghum bicolor genome and the diversification of grasses.</title>
        <authorList>
            <person name="Paterson A.H."/>
            <person name="Bowers J.E."/>
            <person name="Bruggmann R."/>
            <person name="Dubchak I."/>
            <person name="Grimwood J."/>
            <person name="Gundlach H."/>
            <person name="Haberer G."/>
            <person name="Hellsten U."/>
            <person name="Mitros T."/>
            <person name="Poliakov A."/>
            <person name="Schmutz J."/>
            <person name="Spannagl M."/>
            <person name="Tang H."/>
            <person name="Wang X."/>
            <person name="Wicker T."/>
            <person name="Bharti A.K."/>
            <person name="Chapman J."/>
            <person name="Feltus F.A."/>
            <person name="Gowik U."/>
            <person name="Grigoriev I.V."/>
            <person name="Lyons E."/>
            <person name="Maher C.A."/>
            <person name="Martis M."/>
            <person name="Narechania A."/>
            <person name="Otillar R.P."/>
            <person name="Penning B.W."/>
            <person name="Salamov A.A."/>
            <person name="Wang Y."/>
            <person name="Zhang L."/>
            <person name="Carpita N.C."/>
            <person name="Freeling M."/>
            <person name="Gingle A.R."/>
            <person name="Hash C.T."/>
            <person name="Keller B."/>
            <person name="Klein P."/>
            <person name="Kresovich S."/>
            <person name="McCann M.C."/>
            <person name="Ming R."/>
            <person name="Peterson D.G."/>
            <person name="Mehboob-ur-Rahman"/>
            <person name="Ware D."/>
            <person name="Westhoff P."/>
            <person name="Mayer K.F."/>
            <person name="Messing J."/>
            <person name="Rokhsar D.S."/>
        </authorList>
    </citation>
    <scope>NUCLEOTIDE SEQUENCE [LARGE SCALE GENOMIC DNA]</scope>
    <source>
        <strain evidence="3">cv. BTx623</strain>
    </source>
</reference>
<evidence type="ECO:0000313" key="3">
    <source>
        <dbReference type="Proteomes" id="UP000000768"/>
    </source>
</evidence>
<organism evidence="2 3">
    <name type="scientific">Sorghum bicolor</name>
    <name type="common">Sorghum</name>
    <name type="synonym">Sorghum vulgare</name>
    <dbReference type="NCBI Taxonomy" id="4558"/>
    <lineage>
        <taxon>Eukaryota</taxon>
        <taxon>Viridiplantae</taxon>
        <taxon>Streptophyta</taxon>
        <taxon>Embryophyta</taxon>
        <taxon>Tracheophyta</taxon>
        <taxon>Spermatophyta</taxon>
        <taxon>Magnoliopsida</taxon>
        <taxon>Liliopsida</taxon>
        <taxon>Poales</taxon>
        <taxon>Poaceae</taxon>
        <taxon>PACMAD clade</taxon>
        <taxon>Panicoideae</taxon>
        <taxon>Andropogonodae</taxon>
        <taxon>Andropogoneae</taxon>
        <taxon>Sorghinae</taxon>
        <taxon>Sorghum</taxon>
    </lineage>
</organism>
<proteinExistence type="predicted"/>
<dbReference type="EMBL" id="CM000764">
    <property type="protein sequence ID" value="OQU83106.1"/>
    <property type="molecule type" value="Genomic_DNA"/>
</dbReference>
<dbReference type="Proteomes" id="UP000000768">
    <property type="component" value="Chromosome 5"/>
</dbReference>
<protein>
    <submittedName>
        <fullName evidence="2">Uncharacterized protein</fullName>
    </submittedName>
</protein>
<evidence type="ECO:0000256" key="1">
    <source>
        <dbReference type="SAM" id="MobiDB-lite"/>
    </source>
</evidence>
<accession>A0A1Z5RIC7</accession>
<sequence length="136" mass="15113">MAPRTFDGLAHGTVSSGLIRLVKPEFANVDGPVPTFAFGPGQVVLHLIWRPGFGSLRRTRSHNSPKWSHPRVQPHKGTSTLFCLWPWPGVLPWKSKTYGLRRTRPWTGPQWPLPPPNSAPARSFVPEAGSHGRMLP</sequence>
<dbReference type="InParanoid" id="A0A1Z5RIC7"/>
<dbReference type="AlphaFoldDB" id="A0A1Z5RIC7"/>
<keyword evidence="3" id="KW-1185">Reference proteome</keyword>
<reference evidence="3" key="2">
    <citation type="journal article" date="2018" name="Plant J.">
        <title>The Sorghum bicolor reference genome: improved assembly, gene annotations, a transcriptome atlas, and signatures of genome organization.</title>
        <authorList>
            <person name="McCormick R.F."/>
            <person name="Truong S.K."/>
            <person name="Sreedasyam A."/>
            <person name="Jenkins J."/>
            <person name="Shu S."/>
            <person name="Sims D."/>
            <person name="Kennedy M."/>
            <person name="Amirebrahimi M."/>
            <person name="Weers B.D."/>
            <person name="McKinley B."/>
            <person name="Mattison A."/>
            <person name="Morishige D.T."/>
            <person name="Grimwood J."/>
            <person name="Schmutz J."/>
            <person name="Mullet J.E."/>
        </authorList>
    </citation>
    <scope>NUCLEOTIDE SEQUENCE [LARGE SCALE GENOMIC DNA]</scope>
    <source>
        <strain evidence="3">cv. BTx623</strain>
    </source>
</reference>
<evidence type="ECO:0000313" key="2">
    <source>
        <dbReference type="EMBL" id="OQU83106.1"/>
    </source>
</evidence>
<feature type="region of interest" description="Disordered" evidence="1">
    <location>
        <begin position="108"/>
        <end position="136"/>
    </location>
</feature>
<name>A0A1Z5RIC7_SORBI</name>
<gene>
    <name evidence="2" type="ORF">SORBI_3005G077666</name>
</gene>
<dbReference type="Gramene" id="OQU83106">
    <property type="protein sequence ID" value="OQU83106"/>
    <property type="gene ID" value="SORBI_3005G077666"/>
</dbReference>